<name>A0A2W0C1F8_9BACL</name>
<gene>
    <name evidence="2" type="ORF">PIL02S_07108</name>
</gene>
<reference evidence="2 3" key="1">
    <citation type="submission" date="2018-01" db="EMBL/GenBank/DDBJ databases">
        <title>Genome sequence of the PGP bacterium Paenibacillus illinoisensis E3.</title>
        <authorList>
            <person name="Rolli E."/>
            <person name="Marasco R."/>
            <person name="Bessem C."/>
            <person name="Michoud G."/>
            <person name="Gaiarsa S."/>
            <person name="Borin S."/>
            <person name="Daffonchio D."/>
        </authorList>
    </citation>
    <scope>NUCLEOTIDE SEQUENCE [LARGE SCALE GENOMIC DNA]</scope>
    <source>
        <strain evidence="2 3">E3</strain>
    </source>
</reference>
<keyword evidence="1" id="KW-1133">Transmembrane helix</keyword>
<organism evidence="2 3">
    <name type="scientific">Paenibacillus illinoisensis</name>
    <dbReference type="NCBI Taxonomy" id="59845"/>
    <lineage>
        <taxon>Bacteria</taxon>
        <taxon>Bacillati</taxon>
        <taxon>Bacillota</taxon>
        <taxon>Bacilli</taxon>
        <taxon>Bacillales</taxon>
        <taxon>Paenibacillaceae</taxon>
        <taxon>Paenibacillus</taxon>
    </lineage>
</organism>
<evidence type="ECO:0000256" key="1">
    <source>
        <dbReference type="SAM" id="Phobius"/>
    </source>
</evidence>
<proteinExistence type="predicted"/>
<dbReference type="AlphaFoldDB" id="A0A2W0C1F8"/>
<accession>A0A2W0C1F8</accession>
<feature type="transmembrane region" description="Helical" evidence="1">
    <location>
        <begin position="12"/>
        <end position="30"/>
    </location>
</feature>
<comment type="caution">
    <text evidence="2">The sequence shown here is derived from an EMBL/GenBank/DDBJ whole genome shotgun (WGS) entry which is preliminary data.</text>
</comment>
<evidence type="ECO:0000313" key="2">
    <source>
        <dbReference type="EMBL" id="PYY25494.1"/>
    </source>
</evidence>
<keyword evidence="1" id="KW-0472">Membrane</keyword>
<protein>
    <submittedName>
        <fullName evidence="2">Uncharacterized protein</fullName>
    </submittedName>
</protein>
<sequence length="150" mass="17757">MNTKRHSRIRNRFVLVIGLMLVILAGYLYWIRDQSQISEVAFEAIELAQAPLEVMEVIEEKARKFEVLAAEHEGWIYVYYGIDEGDYKTIDMNISDTYKQYVVQITVRNADNDQWINSYKLVRFKRLDNKSLITEVTDRTQFVRQVQVDN</sequence>
<evidence type="ECO:0000313" key="3">
    <source>
        <dbReference type="Proteomes" id="UP000247459"/>
    </source>
</evidence>
<dbReference type="Proteomes" id="UP000247459">
    <property type="component" value="Unassembled WGS sequence"/>
</dbReference>
<keyword evidence="1" id="KW-0812">Transmembrane</keyword>
<dbReference type="EMBL" id="PRLG01000039">
    <property type="protein sequence ID" value="PYY25494.1"/>
    <property type="molecule type" value="Genomic_DNA"/>
</dbReference>